<dbReference type="InterPro" id="IPR016151">
    <property type="entry name" value="DNA_mismatch_repair_MutS_N"/>
</dbReference>
<dbReference type="InterPro" id="IPR007696">
    <property type="entry name" value="DNA_mismatch_repair_MutS_core"/>
</dbReference>
<keyword evidence="3" id="KW-0227">DNA damage</keyword>
<dbReference type="FunFam" id="3.40.50.300:FF:001238">
    <property type="entry name" value="DNA mismatch repair protein"/>
    <property type="match status" value="1"/>
</dbReference>
<dbReference type="InterPro" id="IPR017261">
    <property type="entry name" value="DNA_mismatch_repair_MutS/MSH"/>
</dbReference>
<keyword evidence="2" id="KW-0547">Nucleotide-binding</keyword>
<evidence type="ECO:0000256" key="6">
    <source>
        <dbReference type="ARBA" id="ARBA00023204"/>
    </source>
</evidence>
<comment type="similarity">
    <text evidence="1">Belongs to the DNA mismatch repair MutS family.</text>
</comment>
<dbReference type="GO" id="GO:0030983">
    <property type="term" value="F:mismatched DNA binding"/>
    <property type="evidence" value="ECO:0007669"/>
    <property type="project" value="InterPro"/>
</dbReference>
<dbReference type="AlphaFoldDB" id="A0A0W4ZHL7"/>
<dbReference type="PROSITE" id="PS00486">
    <property type="entry name" value="DNA_MISMATCH_REPAIR_2"/>
    <property type="match status" value="1"/>
</dbReference>
<sequence length="937" mass="107835">MYRILQQVTHTIQIELKRNKHSIISSKYQIRPVLLDQNNFKTLSKQKDDLGSSIQEKLPPLTLTNASGHIYTQLLDQVLYNQKKYSNCVVLTRVGGFYELYFSQAEKYASLLHIKLTHKETKSGPVPMAGFPFYQLDRYLKCLVEEMGEYVAISEEYRRLDDSPVNKNIYERRISRIITPGTLIDEKFMDLYINNYLLAIHMSLEGPENNKESLSREISLAWLDLSTGDFFIQTSKFEYLLDELERINPREIIIDRMFQDFSMEHISSYVKERGCFVTYETVEISDHIIQKWQNIKTSNEKILEFSALEESAALKILSYVNDKLQGNEFSLQTPIRRNIEENIFIDVNSIRALELKQSLMDGGKKGSLLSTIKRTVTDSGLRLLTEWICSPITSVPLINKRLNLVEIFYHDSHLRAEIIYLLKKNYDSQRVIQRISLGRRNADDLLILSKAIDNTNQIYSCLKKVSEKECISSLLKRITIPLDLFKKIQETIDEEGLLKKQKENEEMAAEAIKNAEEFKRVSESEDLFNHDSAELKFKNNRKDLKNNDTWVIKKDASLPLKKLHEELNVFYDQKDKLEESLRVSLGLNSLTLKTTPTLNHIVHFRNKNFKENILETYGAKTVSTNKSTRSIEIPEWTHLGNMIEQTKMKIRLEEFNSIDYLRVEVLKNLSVLRKNAKVLDELDIISSFATLAQEQKLVRPILNTGVTHKVISGRHPIVEAGLYNRGLVFVPNDCFLEEENRIWFITGPNMGGKSTYLRQNAIISILAQIGSFVPATHAEIGVVDQIFSRIGSSDNLYKNQSTFMVEMLETAKILKRATSKSLVIMDEIGRGTTYKDGLAIAYACLYHLHHINKSRVLFASHFHELANMISLFNSVSMYCTKILEENDGSFRFLYKIVEGVNKNSHGLKVAVMAGLPQKAIEVAKETLKKLNETEINI</sequence>
<proteinExistence type="inferred from homology"/>
<dbReference type="InterPro" id="IPR007695">
    <property type="entry name" value="DNA_mismatch_repair_MutS-lik_N"/>
</dbReference>
<comment type="caution">
    <text evidence="8">The sequence shown here is derived from an EMBL/GenBank/DDBJ whole genome shotgun (WGS) entry which is preliminary data.</text>
</comment>
<evidence type="ECO:0000313" key="8">
    <source>
        <dbReference type="EMBL" id="KTW27865.1"/>
    </source>
</evidence>
<dbReference type="Pfam" id="PF05188">
    <property type="entry name" value="MutS_II"/>
    <property type="match status" value="1"/>
</dbReference>
<dbReference type="Pfam" id="PF05192">
    <property type="entry name" value="MutS_III"/>
    <property type="match status" value="1"/>
</dbReference>
<dbReference type="GO" id="GO:0005739">
    <property type="term" value="C:mitochondrion"/>
    <property type="evidence" value="ECO:0007669"/>
    <property type="project" value="TreeGrafter"/>
</dbReference>
<dbReference type="InterPro" id="IPR045076">
    <property type="entry name" value="MutS"/>
</dbReference>
<dbReference type="RefSeq" id="XP_018228636.1">
    <property type="nucleotide sequence ID" value="XM_018375095.1"/>
</dbReference>
<dbReference type="GO" id="GO:0005634">
    <property type="term" value="C:nucleus"/>
    <property type="evidence" value="ECO:0007669"/>
    <property type="project" value="TreeGrafter"/>
</dbReference>
<dbReference type="InterPro" id="IPR000432">
    <property type="entry name" value="DNA_mismatch_repair_MutS_C"/>
</dbReference>
<dbReference type="SUPFAM" id="SSF52540">
    <property type="entry name" value="P-loop containing nucleoside triphosphate hydrolases"/>
    <property type="match status" value="1"/>
</dbReference>
<dbReference type="Gene3D" id="3.40.50.300">
    <property type="entry name" value="P-loop containing nucleotide triphosphate hydrolases"/>
    <property type="match status" value="1"/>
</dbReference>
<protein>
    <recommendedName>
        <fullName evidence="7">DNA mismatch repair proteins mutS family domain-containing protein</fullName>
    </recommendedName>
</protein>
<dbReference type="InterPro" id="IPR036187">
    <property type="entry name" value="DNA_mismatch_repair_MutS_sf"/>
</dbReference>
<evidence type="ECO:0000256" key="3">
    <source>
        <dbReference type="ARBA" id="ARBA00022763"/>
    </source>
</evidence>
<evidence type="ECO:0000256" key="4">
    <source>
        <dbReference type="ARBA" id="ARBA00022840"/>
    </source>
</evidence>
<dbReference type="GO" id="GO:0140664">
    <property type="term" value="F:ATP-dependent DNA damage sensor activity"/>
    <property type="evidence" value="ECO:0007669"/>
    <property type="project" value="InterPro"/>
</dbReference>
<dbReference type="Pfam" id="PF01624">
    <property type="entry name" value="MutS_I"/>
    <property type="match status" value="1"/>
</dbReference>
<dbReference type="InterPro" id="IPR036678">
    <property type="entry name" value="MutS_con_dom_sf"/>
</dbReference>
<dbReference type="OrthoDB" id="2534523at2759"/>
<dbReference type="VEuPathDB" id="FungiDB:T551_02832"/>
<dbReference type="STRING" id="1408657.A0A0W4ZHL7"/>
<dbReference type="GO" id="GO:0043504">
    <property type="term" value="P:mitochondrial DNA repair"/>
    <property type="evidence" value="ECO:0007669"/>
    <property type="project" value="TreeGrafter"/>
</dbReference>
<dbReference type="Pfam" id="PF00488">
    <property type="entry name" value="MutS_V"/>
    <property type="match status" value="1"/>
</dbReference>
<evidence type="ECO:0000259" key="7">
    <source>
        <dbReference type="PROSITE" id="PS00486"/>
    </source>
</evidence>
<evidence type="ECO:0000313" key="9">
    <source>
        <dbReference type="Proteomes" id="UP000053447"/>
    </source>
</evidence>
<organism evidence="8 9">
    <name type="scientific">Pneumocystis jirovecii (strain RU7)</name>
    <name type="common">Human pneumocystis pneumonia agent</name>
    <dbReference type="NCBI Taxonomy" id="1408657"/>
    <lineage>
        <taxon>Eukaryota</taxon>
        <taxon>Fungi</taxon>
        <taxon>Dikarya</taxon>
        <taxon>Ascomycota</taxon>
        <taxon>Taphrinomycotina</taxon>
        <taxon>Pneumocystomycetes</taxon>
        <taxon>Pneumocystaceae</taxon>
        <taxon>Pneumocystis</taxon>
    </lineage>
</organism>
<dbReference type="GO" id="GO:0005524">
    <property type="term" value="F:ATP binding"/>
    <property type="evidence" value="ECO:0007669"/>
    <property type="project" value="UniProtKB-KW"/>
</dbReference>
<evidence type="ECO:0000256" key="1">
    <source>
        <dbReference type="ARBA" id="ARBA00006271"/>
    </source>
</evidence>
<feature type="domain" description="DNA mismatch repair proteins mutS family" evidence="7">
    <location>
        <begin position="821"/>
        <end position="837"/>
    </location>
</feature>
<dbReference type="SUPFAM" id="SSF55271">
    <property type="entry name" value="DNA repair protein MutS, domain I"/>
    <property type="match status" value="1"/>
</dbReference>
<dbReference type="PANTHER" id="PTHR11361">
    <property type="entry name" value="DNA MISMATCH REPAIR PROTEIN MUTS FAMILY MEMBER"/>
    <property type="match status" value="1"/>
</dbReference>
<dbReference type="Gene3D" id="3.30.420.110">
    <property type="entry name" value="MutS, connector domain"/>
    <property type="match status" value="1"/>
</dbReference>
<name>A0A0W4ZHL7_PNEJ7</name>
<accession>A0A0W4ZHL7</accession>
<dbReference type="InterPro" id="IPR007860">
    <property type="entry name" value="DNA_mmatch_repair_MutS_con_dom"/>
</dbReference>
<keyword evidence="9" id="KW-1185">Reference proteome</keyword>
<dbReference type="Gene3D" id="1.10.1420.10">
    <property type="match status" value="3"/>
</dbReference>
<dbReference type="Proteomes" id="UP000053447">
    <property type="component" value="Unassembled WGS sequence"/>
</dbReference>
<keyword evidence="5" id="KW-0238">DNA-binding</keyword>
<dbReference type="GeneID" id="28941350"/>
<dbReference type="PIRSF" id="PIRSF037677">
    <property type="entry name" value="DNA_mis_repair_Msh6"/>
    <property type="match status" value="1"/>
</dbReference>
<dbReference type="EMBL" id="LFWA01000013">
    <property type="protein sequence ID" value="KTW27865.1"/>
    <property type="molecule type" value="Genomic_DNA"/>
</dbReference>
<dbReference type="SUPFAM" id="SSF48334">
    <property type="entry name" value="DNA repair protein MutS, domain III"/>
    <property type="match status" value="1"/>
</dbReference>
<evidence type="ECO:0000256" key="5">
    <source>
        <dbReference type="ARBA" id="ARBA00023125"/>
    </source>
</evidence>
<dbReference type="SUPFAM" id="SSF53150">
    <property type="entry name" value="DNA repair protein MutS, domain II"/>
    <property type="match status" value="1"/>
</dbReference>
<keyword evidence="4" id="KW-0067">ATP-binding</keyword>
<keyword evidence="6" id="KW-0234">DNA repair</keyword>
<dbReference type="Gene3D" id="3.40.1170.10">
    <property type="entry name" value="DNA repair protein MutS, domain I"/>
    <property type="match status" value="1"/>
</dbReference>
<dbReference type="SMART" id="SM00533">
    <property type="entry name" value="MUTSd"/>
    <property type="match status" value="1"/>
</dbReference>
<dbReference type="SMART" id="SM00534">
    <property type="entry name" value="MUTSac"/>
    <property type="match status" value="1"/>
</dbReference>
<dbReference type="PANTHER" id="PTHR11361:SF34">
    <property type="entry name" value="DNA MISMATCH REPAIR PROTEIN MSH1, MITOCHONDRIAL"/>
    <property type="match status" value="1"/>
</dbReference>
<dbReference type="eggNOG" id="ENOG502QUUG">
    <property type="taxonomic scope" value="Eukaryota"/>
</dbReference>
<gene>
    <name evidence="8" type="ORF">T551_02832</name>
</gene>
<reference evidence="9" key="1">
    <citation type="journal article" date="2016" name="Nat. Commun.">
        <title>Genome analysis of three Pneumocystis species reveals adaptation mechanisms to life exclusively in mammalian hosts.</title>
        <authorList>
            <person name="Ma L."/>
            <person name="Chen Z."/>
            <person name="Huang D.W."/>
            <person name="Kutty G."/>
            <person name="Ishihara M."/>
            <person name="Wang H."/>
            <person name="Abouelleil A."/>
            <person name="Bishop L."/>
            <person name="Davey E."/>
            <person name="Deng R."/>
            <person name="Deng X."/>
            <person name="Fan L."/>
            <person name="Fantoni G."/>
            <person name="Fitzgerald M."/>
            <person name="Gogineni E."/>
            <person name="Goldberg J.M."/>
            <person name="Handley G."/>
            <person name="Hu X."/>
            <person name="Huber C."/>
            <person name="Jiao X."/>
            <person name="Jones K."/>
            <person name="Levin J.Z."/>
            <person name="Liu Y."/>
            <person name="Macdonald P."/>
            <person name="Melnikov A."/>
            <person name="Raley C."/>
            <person name="Sassi M."/>
            <person name="Sherman B.T."/>
            <person name="Song X."/>
            <person name="Sykes S."/>
            <person name="Tran B."/>
            <person name="Walsh L."/>
            <person name="Xia Y."/>
            <person name="Yang J."/>
            <person name="Young S."/>
            <person name="Zeng Q."/>
            <person name="Zheng X."/>
            <person name="Stephens R."/>
            <person name="Nusbaum C."/>
            <person name="Birren B.W."/>
            <person name="Azadi P."/>
            <person name="Lempicki R.A."/>
            <person name="Cuomo C.A."/>
            <person name="Kovacs J.A."/>
        </authorList>
    </citation>
    <scope>NUCLEOTIDE SEQUENCE [LARGE SCALE GENOMIC DNA]</scope>
    <source>
        <strain evidence="9">RU7</strain>
    </source>
</reference>
<dbReference type="GO" id="GO:0006298">
    <property type="term" value="P:mismatch repair"/>
    <property type="evidence" value="ECO:0007669"/>
    <property type="project" value="InterPro"/>
</dbReference>
<dbReference type="InterPro" id="IPR027417">
    <property type="entry name" value="P-loop_NTPase"/>
</dbReference>
<evidence type="ECO:0000256" key="2">
    <source>
        <dbReference type="ARBA" id="ARBA00022741"/>
    </source>
</evidence>